<dbReference type="Pfam" id="PF04303">
    <property type="entry name" value="PrpF"/>
    <property type="match status" value="1"/>
</dbReference>
<accession>A0A6A6FFH5</accession>
<gene>
    <name evidence="3" type="ORF">CERZMDRAFT_121164</name>
</gene>
<dbReference type="Proteomes" id="UP000799539">
    <property type="component" value="Unassembled WGS sequence"/>
</dbReference>
<comment type="similarity">
    <text evidence="1">Belongs to the PrpF family.</text>
</comment>
<evidence type="ECO:0008006" key="5">
    <source>
        <dbReference type="Google" id="ProtNLM"/>
    </source>
</evidence>
<evidence type="ECO:0000313" key="4">
    <source>
        <dbReference type="Proteomes" id="UP000799539"/>
    </source>
</evidence>
<evidence type="ECO:0000256" key="2">
    <source>
        <dbReference type="ARBA" id="ARBA00023235"/>
    </source>
</evidence>
<dbReference type="AlphaFoldDB" id="A0A6A6FFH5"/>
<protein>
    <recommendedName>
        <fullName evidence="5">PrpF protein</fullName>
    </recommendedName>
</protein>
<dbReference type="SUPFAM" id="SSF54506">
    <property type="entry name" value="Diaminopimelate epimerase-like"/>
    <property type="match status" value="2"/>
</dbReference>
<name>A0A6A6FFH5_9PEZI</name>
<dbReference type="PANTHER" id="PTHR43709">
    <property type="entry name" value="ACONITATE ISOMERASE-RELATED"/>
    <property type="match status" value="1"/>
</dbReference>
<dbReference type="EMBL" id="ML992673">
    <property type="protein sequence ID" value="KAF2212187.1"/>
    <property type="molecule type" value="Genomic_DNA"/>
</dbReference>
<dbReference type="OrthoDB" id="10267539at2759"/>
<reference evidence="3" key="1">
    <citation type="journal article" date="2020" name="Stud. Mycol.">
        <title>101 Dothideomycetes genomes: a test case for predicting lifestyles and emergence of pathogens.</title>
        <authorList>
            <person name="Haridas S."/>
            <person name="Albert R."/>
            <person name="Binder M."/>
            <person name="Bloem J."/>
            <person name="Labutti K."/>
            <person name="Salamov A."/>
            <person name="Andreopoulos B."/>
            <person name="Baker S."/>
            <person name="Barry K."/>
            <person name="Bills G."/>
            <person name="Bluhm B."/>
            <person name="Cannon C."/>
            <person name="Castanera R."/>
            <person name="Culley D."/>
            <person name="Daum C."/>
            <person name="Ezra D."/>
            <person name="Gonzalez J."/>
            <person name="Henrissat B."/>
            <person name="Kuo A."/>
            <person name="Liang C."/>
            <person name="Lipzen A."/>
            <person name="Lutzoni F."/>
            <person name="Magnuson J."/>
            <person name="Mondo S."/>
            <person name="Nolan M."/>
            <person name="Ohm R."/>
            <person name="Pangilinan J."/>
            <person name="Park H.-J."/>
            <person name="Ramirez L."/>
            <person name="Alfaro M."/>
            <person name="Sun H."/>
            <person name="Tritt A."/>
            <person name="Yoshinaga Y."/>
            <person name="Zwiers L.-H."/>
            <person name="Turgeon B."/>
            <person name="Goodwin S."/>
            <person name="Spatafora J."/>
            <person name="Crous P."/>
            <person name="Grigoriev I."/>
        </authorList>
    </citation>
    <scope>NUCLEOTIDE SEQUENCE</scope>
    <source>
        <strain evidence="3">SCOH1-5</strain>
    </source>
</reference>
<keyword evidence="2" id="KW-0413">Isomerase</keyword>
<proteinExistence type="inferred from homology"/>
<evidence type="ECO:0000313" key="3">
    <source>
        <dbReference type="EMBL" id="KAF2212187.1"/>
    </source>
</evidence>
<keyword evidence="4" id="KW-1185">Reference proteome</keyword>
<dbReference type="PANTHER" id="PTHR43709:SF2">
    <property type="entry name" value="DUF453 DOMAIN PROTEIN (AFU_ORTHOLOGUE AFUA_6G00360)"/>
    <property type="match status" value="1"/>
</dbReference>
<evidence type="ECO:0000256" key="1">
    <source>
        <dbReference type="ARBA" id="ARBA00007673"/>
    </source>
</evidence>
<dbReference type="GO" id="GO:0016853">
    <property type="term" value="F:isomerase activity"/>
    <property type="evidence" value="ECO:0007669"/>
    <property type="project" value="UniProtKB-KW"/>
</dbReference>
<dbReference type="InterPro" id="IPR007400">
    <property type="entry name" value="PrpF-like"/>
</dbReference>
<organism evidence="3 4">
    <name type="scientific">Cercospora zeae-maydis SCOH1-5</name>
    <dbReference type="NCBI Taxonomy" id="717836"/>
    <lineage>
        <taxon>Eukaryota</taxon>
        <taxon>Fungi</taxon>
        <taxon>Dikarya</taxon>
        <taxon>Ascomycota</taxon>
        <taxon>Pezizomycotina</taxon>
        <taxon>Dothideomycetes</taxon>
        <taxon>Dothideomycetidae</taxon>
        <taxon>Mycosphaerellales</taxon>
        <taxon>Mycosphaerellaceae</taxon>
        <taxon>Cercospora</taxon>
    </lineage>
</organism>
<dbReference type="Gene3D" id="3.10.310.10">
    <property type="entry name" value="Diaminopimelate Epimerase, Chain A, domain 1"/>
    <property type="match status" value="2"/>
</dbReference>
<sequence>MAIDALNPPLQRPRKHRQTIPAVWMRAGTSKGLFLQERDLPPKREQWAPVILGAMGSQDGDPKQLNGVAGATSTTSKVAVIKPSNRPDIDVEYTFVQVAIGSPKLDFTGNCGNIASGVGPFAVDEGLVQVQPGQEQIDVRILNTNTGRTIVETLDLDEDGHFLEDGDYRLPGTKSSGSPIGVSFVEPAGAMTGKLLPSGKPVDTLQVPGTITRPSCEVQASLVDAANPFVLVDAATVPDYVSSTDVSSDFYLDFLEAVRCQGAVRMGLAPDVETAGKTRGTPKVALLSMPNVETATLDEMPDVQVTALSMGKVHGSLQLTGAVCLGTAICTEGTVANQIATKVEQWRLAHSGPGLPRHDSFTTSPEQSRTVLIKHPGGIISADVQQNATEVRSVKLLRTARRLFEGKVCFLS</sequence>